<evidence type="ECO:0000256" key="2">
    <source>
        <dbReference type="ARBA" id="ARBA00009405"/>
    </source>
</evidence>
<evidence type="ECO:0000313" key="8">
    <source>
        <dbReference type="EMBL" id="PNH07854.1"/>
    </source>
</evidence>
<dbReference type="GO" id="GO:0004419">
    <property type="term" value="F:hydroxymethylglutaryl-CoA lyase activity"/>
    <property type="evidence" value="ECO:0007669"/>
    <property type="project" value="UniProtKB-EC"/>
</dbReference>
<evidence type="ECO:0000313" key="9">
    <source>
        <dbReference type="Proteomes" id="UP000236333"/>
    </source>
</evidence>
<comment type="catalytic activity">
    <reaction evidence="6">
        <text>(3S)-3-hydroxy-3-methylglutaryl-CoA = acetoacetate + acetyl-CoA</text>
        <dbReference type="Rhea" id="RHEA:24404"/>
        <dbReference type="ChEBI" id="CHEBI:13705"/>
        <dbReference type="ChEBI" id="CHEBI:43074"/>
        <dbReference type="ChEBI" id="CHEBI:57288"/>
        <dbReference type="EC" id="4.1.3.4"/>
    </reaction>
</comment>
<dbReference type="AlphaFoldDB" id="A0A2J8A5Q2"/>
<dbReference type="OrthoDB" id="1905920at2759"/>
<dbReference type="Pfam" id="PF00682">
    <property type="entry name" value="HMGL-like"/>
    <property type="match status" value="1"/>
</dbReference>
<dbReference type="InterPro" id="IPR013785">
    <property type="entry name" value="Aldolase_TIM"/>
</dbReference>
<name>A0A2J8A5Q2_9CHLO</name>
<comment type="caution">
    <text evidence="8">The sequence shown here is derived from an EMBL/GenBank/DDBJ whole genome shotgun (WGS) entry which is preliminary data.</text>
</comment>
<dbReference type="GO" id="GO:0046951">
    <property type="term" value="P:ketone body biosynthetic process"/>
    <property type="evidence" value="ECO:0007669"/>
    <property type="project" value="TreeGrafter"/>
</dbReference>
<evidence type="ECO:0000256" key="6">
    <source>
        <dbReference type="ARBA" id="ARBA00049877"/>
    </source>
</evidence>
<dbReference type="InterPro" id="IPR000138">
    <property type="entry name" value="HMG_CoA_lyase_AS"/>
</dbReference>
<dbReference type="PANTHER" id="PTHR42738">
    <property type="entry name" value="HYDROXYMETHYLGLUTARYL-COA LYASE"/>
    <property type="match status" value="1"/>
</dbReference>
<evidence type="ECO:0000256" key="5">
    <source>
        <dbReference type="ARBA" id="ARBA00023239"/>
    </source>
</evidence>
<keyword evidence="9" id="KW-1185">Reference proteome</keyword>
<protein>
    <recommendedName>
        <fullName evidence="3">hydroxymethylglutaryl-CoA lyase</fullName>
        <ecNumber evidence="3">4.1.3.4</ecNumber>
    </recommendedName>
</protein>
<gene>
    <name evidence="8" type="ORF">TSOC_005632</name>
</gene>
<dbReference type="InterPro" id="IPR000891">
    <property type="entry name" value="PYR_CT"/>
</dbReference>
<dbReference type="UniPathway" id="UPA00896">
    <property type="reaction ID" value="UER00863"/>
</dbReference>
<keyword evidence="4" id="KW-0479">Metal-binding</keyword>
<organism evidence="8 9">
    <name type="scientific">Tetrabaena socialis</name>
    <dbReference type="NCBI Taxonomy" id="47790"/>
    <lineage>
        <taxon>Eukaryota</taxon>
        <taxon>Viridiplantae</taxon>
        <taxon>Chlorophyta</taxon>
        <taxon>core chlorophytes</taxon>
        <taxon>Chlorophyceae</taxon>
        <taxon>CS clade</taxon>
        <taxon>Chlamydomonadales</taxon>
        <taxon>Tetrabaenaceae</taxon>
        <taxon>Tetrabaena</taxon>
    </lineage>
</organism>
<dbReference type="EMBL" id="PGGS01000158">
    <property type="protein sequence ID" value="PNH07854.1"/>
    <property type="molecule type" value="Genomic_DNA"/>
</dbReference>
<evidence type="ECO:0000256" key="4">
    <source>
        <dbReference type="ARBA" id="ARBA00022723"/>
    </source>
</evidence>
<dbReference type="EC" id="4.1.3.4" evidence="3"/>
<evidence type="ECO:0000259" key="7">
    <source>
        <dbReference type="PROSITE" id="PS50991"/>
    </source>
</evidence>
<proteinExistence type="inferred from homology"/>
<reference evidence="8 9" key="1">
    <citation type="journal article" date="2017" name="Mol. Biol. Evol.">
        <title>The 4-celled Tetrabaena socialis nuclear genome reveals the essential components for genetic control of cell number at the origin of multicellularity in the volvocine lineage.</title>
        <authorList>
            <person name="Featherston J."/>
            <person name="Arakaki Y."/>
            <person name="Hanschen E.R."/>
            <person name="Ferris P.J."/>
            <person name="Michod R.E."/>
            <person name="Olson B.J.S.C."/>
            <person name="Nozaki H."/>
            <person name="Durand P.M."/>
        </authorList>
    </citation>
    <scope>NUCLEOTIDE SEQUENCE [LARGE SCALE GENOMIC DNA]</scope>
    <source>
        <strain evidence="8 9">NIES-571</strain>
    </source>
</reference>
<dbReference type="GO" id="GO:0006552">
    <property type="term" value="P:L-leucine catabolic process"/>
    <property type="evidence" value="ECO:0007669"/>
    <property type="project" value="TreeGrafter"/>
</dbReference>
<sequence length="201" mass="20419">MLPYLASRLRAGSAAASGPCDALLAALPRLLLLPRGAPQRGLPSSVTVYEVGPRDGLQNEAKVSMADTIGTGTPAAMEAMLQATLRHVPAAALAVHCHDTYGMAIANISSALRLGISVVDSSVAGLGGCPYARGATGNVATEDVMYLLDGYGIRHGLDWDAVLAASEYISGALGRPNGSRVARALLAKRADAASKAAAVVA</sequence>
<dbReference type="GO" id="GO:0046872">
    <property type="term" value="F:metal ion binding"/>
    <property type="evidence" value="ECO:0007669"/>
    <property type="project" value="UniProtKB-KW"/>
</dbReference>
<feature type="domain" description="Pyruvate carboxyltransferase" evidence="7">
    <location>
        <begin position="1"/>
        <end position="163"/>
    </location>
</feature>
<dbReference type="SUPFAM" id="SSF51569">
    <property type="entry name" value="Aldolase"/>
    <property type="match status" value="1"/>
</dbReference>
<dbReference type="PROSITE" id="PS50991">
    <property type="entry name" value="PYR_CT"/>
    <property type="match status" value="1"/>
</dbReference>
<dbReference type="PROSITE" id="PS01062">
    <property type="entry name" value="HMG_COA_LYASE"/>
    <property type="match status" value="1"/>
</dbReference>
<accession>A0A2J8A5Q2</accession>
<dbReference type="InterPro" id="IPR043594">
    <property type="entry name" value="HMGL"/>
</dbReference>
<comment type="similarity">
    <text evidence="2">Belongs to the HMG-CoA lyase family.</text>
</comment>
<keyword evidence="5 8" id="KW-0456">Lyase</keyword>
<dbReference type="PANTHER" id="PTHR42738:SF7">
    <property type="entry name" value="HYDROXYMETHYLGLUTARYL-COA LYASE"/>
    <property type="match status" value="1"/>
</dbReference>
<dbReference type="Proteomes" id="UP000236333">
    <property type="component" value="Unassembled WGS sequence"/>
</dbReference>
<evidence type="ECO:0000256" key="3">
    <source>
        <dbReference type="ARBA" id="ARBA00012910"/>
    </source>
</evidence>
<dbReference type="Gene3D" id="3.20.20.70">
    <property type="entry name" value="Aldolase class I"/>
    <property type="match status" value="1"/>
</dbReference>
<comment type="pathway">
    <text evidence="1">Metabolic intermediate metabolism; (S)-3-hydroxy-3-methylglutaryl-CoA degradation; acetoacetate from (S)-3-hydroxy-3-methylglutaryl-CoA: step 1/1.</text>
</comment>
<evidence type="ECO:0000256" key="1">
    <source>
        <dbReference type="ARBA" id="ARBA00005143"/>
    </source>
</evidence>